<gene>
    <name evidence="1" type="ORF">BCR23_12885</name>
</gene>
<dbReference type="Gene3D" id="3.20.80.10">
    <property type="entry name" value="Regulatory factor, effector binding domain"/>
    <property type="match status" value="1"/>
</dbReference>
<dbReference type="AlphaFoldDB" id="A0A1E5H1V2"/>
<proteinExistence type="predicted"/>
<evidence type="ECO:0000313" key="2">
    <source>
        <dbReference type="Proteomes" id="UP000094764"/>
    </source>
</evidence>
<dbReference type="Pfam" id="PF16895">
    <property type="entry name" value="DUF5085"/>
    <property type="match status" value="1"/>
</dbReference>
<dbReference type="STRING" id="903983.BCR23_12885"/>
<reference evidence="2" key="1">
    <citation type="submission" date="2016-09" db="EMBL/GenBank/DDBJ databases">
        <authorList>
            <person name="Gulvik C.A."/>
        </authorList>
    </citation>
    <scope>NUCLEOTIDE SEQUENCE [LARGE SCALE GENOMIC DNA]</scope>
    <source>
        <strain evidence="2">LMG 26306</strain>
    </source>
</reference>
<sequence length="153" mass="17825">MKLLPTVFTAEKIGFQNVVSKRAKFHYSEMEKNYENFVSGIADEGYNVKGPYFYSLNNVPTDEMVDIEMFFPIIENTFEANGYQFASYFEIKQLLKTIIVDDFDKVTEQSYAELLATLEENNLNVATPFYHIFPKNGSKYVNLYIGYYKEVPH</sequence>
<evidence type="ECO:0000313" key="1">
    <source>
        <dbReference type="EMBL" id="OEG18832.1"/>
    </source>
</evidence>
<dbReference type="InterPro" id="IPR031664">
    <property type="entry name" value="DUF5085"/>
</dbReference>
<organism evidence="1 2">
    <name type="scientific">Enterococcus quebecensis</name>
    <dbReference type="NCBI Taxonomy" id="903983"/>
    <lineage>
        <taxon>Bacteria</taxon>
        <taxon>Bacillati</taxon>
        <taxon>Bacillota</taxon>
        <taxon>Bacilli</taxon>
        <taxon>Lactobacillales</taxon>
        <taxon>Enterococcaceae</taxon>
        <taxon>Enterococcus</taxon>
    </lineage>
</organism>
<accession>A0A1E5H1V2</accession>
<comment type="caution">
    <text evidence="1">The sequence shown here is derived from an EMBL/GenBank/DDBJ whole genome shotgun (WGS) entry which is preliminary data.</text>
</comment>
<dbReference type="OrthoDB" id="2620258at2"/>
<dbReference type="InterPro" id="IPR011256">
    <property type="entry name" value="Reg_factor_effector_dom_sf"/>
</dbReference>
<keyword evidence="2" id="KW-1185">Reference proteome</keyword>
<dbReference type="RefSeq" id="WP_069634019.1">
    <property type="nucleotide sequence ID" value="NZ_JXKZ01000020.1"/>
</dbReference>
<protein>
    <submittedName>
        <fullName evidence="1">DUF5085 domain-containing protein</fullName>
    </submittedName>
</protein>
<dbReference type="Proteomes" id="UP000094764">
    <property type="component" value="Unassembled WGS sequence"/>
</dbReference>
<dbReference type="EMBL" id="MIKB01000002">
    <property type="protein sequence ID" value="OEG18832.1"/>
    <property type="molecule type" value="Genomic_DNA"/>
</dbReference>
<name>A0A1E5H1V2_9ENTE</name>